<dbReference type="GO" id="GO:0016301">
    <property type="term" value="F:kinase activity"/>
    <property type="evidence" value="ECO:0007669"/>
    <property type="project" value="UniProtKB-KW"/>
</dbReference>
<dbReference type="PANTHER" id="PTHR20858:SF17">
    <property type="entry name" value="HYDROXYMETHYLPYRIMIDINE_PHOSPHOMETHYLPYRIMIDINE KINASE THI20-RELATED"/>
    <property type="match status" value="1"/>
</dbReference>
<evidence type="ECO:0000256" key="1">
    <source>
        <dbReference type="ARBA" id="ARBA00004948"/>
    </source>
</evidence>
<feature type="domain" description="Pyridoxamine kinase/Phosphomethylpyrimidine kinase" evidence="3">
    <location>
        <begin position="15"/>
        <end position="250"/>
    </location>
</feature>
<keyword evidence="4" id="KW-0808">Transferase</keyword>
<dbReference type="CDD" id="cd01169">
    <property type="entry name" value="HMPP_kinase"/>
    <property type="match status" value="1"/>
</dbReference>
<protein>
    <recommendedName>
        <fullName evidence="2">hydroxymethylpyrimidine kinase</fullName>
        <ecNumber evidence="2">2.7.1.49</ecNumber>
    </recommendedName>
</protein>
<keyword evidence="4" id="KW-0418">Kinase</keyword>
<proteinExistence type="predicted"/>
<dbReference type="Pfam" id="PF08543">
    <property type="entry name" value="Phos_pyr_kin"/>
    <property type="match status" value="1"/>
</dbReference>
<dbReference type="InterPro" id="IPR004399">
    <property type="entry name" value="HMP/HMP-P_kinase_dom"/>
</dbReference>
<keyword evidence="5" id="KW-1185">Reference proteome</keyword>
<evidence type="ECO:0000259" key="3">
    <source>
        <dbReference type="Pfam" id="PF08543"/>
    </source>
</evidence>
<evidence type="ECO:0000313" key="5">
    <source>
        <dbReference type="Proteomes" id="UP001204142"/>
    </source>
</evidence>
<organism evidence="4 5">
    <name type="scientific">Limnobacter humi</name>
    <dbReference type="NCBI Taxonomy" id="1778671"/>
    <lineage>
        <taxon>Bacteria</taxon>
        <taxon>Pseudomonadati</taxon>
        <taxon>Pseudomonadota</taxon>
        <taxon>Betaproteobacteria</taxon>
        <taxon>Burkholderiales</taxon>
        <taxon>Burkholderiaceae</taxon>
        <taxon>Limnobacter</taxon>
    </lineage>
</organism>
<accession>A0ABT1WC69</accession>
<dbReference type="EC" id="2.7.1.49" evidence="2"/>
<sequence>MTARIPCVFTFSASDPTSGAGLQADVLTVAALGAHPVTVLTGLTAQNTVGVTRVEALSADWVRHQLDTLLVDGLVPCAIKTGVLGSVAAVDAVVALKLAHPNVPLVVDPVRASGRGDGLATDAVWAHLCDALLPVTDLLTPNWPEAVALTGASSVDEAARALLNSGVKAVLLKGEHLNGEQVVNRLYTMASQSDFPCERLPHQYHGSGCTLASACAAGLAQGLAVDDAVAVALEFTWHALRHGFAIGQGQHIPDRMHVMQQLMQDAQAGDDEHVTHQGVGA</sequence>
<dbReference type="InterPro" id="IPR029056">
    <property type="entry name" value="Ribokinase-like"/>
</dbReference>
<reference evidence="4 5" key="1">
    <citation type="submission" date="2022-07" db="EMBL/GenBank/DDBJ databases">
        <authorList>
            <person name="Xamxidin M."/>
            <person name="Wu M."/>
        </authorList>
    </citation>
    <scope>NUCLEOTIDE SEQUENCE [LARGE SCALE GENOMIC DNA]</scope>
    <source>
        <strain evidence="4 5">NBRC 111650</strain>
    </source>
</reference>
<name>A0ABT1WC69_9BURK</name>
<comment type="caution">
    <text evidence="4">The sequence shown here is derived from an EMBL/GenBank/DDBJ whole genome shotgun (WGS) entry which is preliminary data.</text>
</comment>
<dbReference type="EMBL" id="JANIGO010000001">
    <property type="protein sequence ID" value="MCQ8895100.1"/>
    <property type="molecule type" value="Genomic_DNA"/>
</dbReference>
<evidence type="ECO:0000256" key="2">
    <source>
        <dbReference type="ARBA" id="ARBA00012135"/>
    </source>
</evidence>
<dbReference type="Gene3D" id="3.40.1190.20">
    <property type="match status" value="1"/>
</dbReference>
<dbReference type="RefSeq" id="WP_256762773.1">
    <property type="nucleotide sequence ID" value="NZ_JANIGO010000001.1"/>
</dbReference>
<evidence type="ECO:0000313" key="4">
    <source>
        <dbReference type="EMBL" id="MCQ8895100.1"/>
    </source>
</evidence>
<comment type="pathway">
    <text evidence="1">Cofactor biosynthesis; thiamine diphosphate biosynthesis.</text>
</comment>
<dbReference type="SUPFAM" id="SSF53613">
    <property type="entry name" value="Ribokinase-like"/>
    <property type="match status" value="1"/>
</dbReference>
<gene>
    <name evidence="4" type="ORF">NQT62_01445</name>
</gene>
<dbReference type="InterPro" id="IPR013749">
    <property type="entry name" value="PM/HMP-P_kinase-1"/>
</dbReference>
<dbReference type="Proteomes" id="UP001204142">
    <property type="component" value="Unassembled WGS sequence"/>
</dbReference>
<dbReference type="PANTHER" id="PTHR20858">
    <property type="entry name" value="PHOSPHOMETHYLPYRIMIDINE KINASE"/>
    <property type="match status" value="1"/>
</dbReference>